<dbReference type="EMBL" id="CAAKMV010000152">
    <property type="protein sequence ID" value="VIO61243.1"/>
    <property type="molecule type" value="Genomic_DNA"/>
</dbReference>
<evidence type="ECO:0000256" key="3">
    <source>
        <dbReference type="ARBA" id="ARBA00007992"/>
    </source>
</evidence>
<evidence type="ECO:0000256" key="8">
    <source>
        <dbReference type="ARBA" id="ARBA00023002"/>
    </source>
</evidence>
<accession>A0A4E9EEJ7</accession>
<evidence type="ECO:0000256" key="5">
    <source>
        <dbReference type="ARBA" id="ARBA00022692"/>
    </source>
</evidence>
<dbReference type="Gene3D" id="3.40.710.10">
    <property type="entry name" value="DD-peptidase/beta-lactamase superfamily"/>
    <property type="match status" value="1"/>
</dbReference>
<comment type="similarity">
    <text evidence="3">Belongs to the paxM FAD-dependent monooxygenase family.</text>
</comment>
<evidence type="ECO:0000256" key="1">
    <source>
        <dbReference type="ARBA" id="ARBA00001974"/>
    </source>
</evidence>
<keyword evidence="4" id="KW-0285">Flavoprotein</keyword>
<dbReference type="SUPFAM" id="SSF51905">
    <property type="entry name" value="FAD/NAD(P)-binding domain"/>
    <property type="match status" value="1"/>
</dbReference>
<dbReference type="PANTHER" id="PTHR47356">
    <property type="entry name" value="FAD-DEPENDENT MONOOXYGENASE ASQG-RELATED"/>
    <property type="match status" value="1"/>
</dbReference>
<dbReference type="Pfam" id="PF01494">
    <property type="entry name" value="FAD_binding_3"/>
    <property type="match status" value="2"/>
</dbReference>
<keyword evidence="10 11" id="KW-0472">Membrane</keyword>
<gene>
    <name evidence="14" type="ORF">FUG_LOCUS431375</name>
</gene>
<dbReference type="PRINTS" id="PR00420">
    <property type="entry name" value="RNGMNOXGNASE"/>
</dbReference>
<evidence type="ECO:0000313" key="14">
    <source>
        <dbReference type="EMBL" id="VIO61243.1"/>
    </source>
</evidence>
<dbReference type="GO" id="GO:0004497">
    <property type="term" value="F:monooxygenase activity"/>
    <property type="evidence" value="ECO:0007669"/>
    <property type="project" value="UniProtKB-KW"/>
</dbReference>
<evidence type="ECO:0000256" key="4">
    <source>
        <dbReference type="ARBA" id="ARBA00022630"/>
    </source>
</evidence>
<keyword evidence="9" id="KW-0503">Monooxygenase</keyword>
<feature type="domain" description="FAD-binding" evidence="13">
    <location>
        <begin position="283"/>
        <end position="346"/>
    </location>
</feature>
<reference evidence="14" key="1">
    <citation type="submission" date="2019-04" db="EMBL/GenBank/DDBJ databases">
        <authorList>
            <person name="Melise S."/>
            <person name="Noan J."/>
            <person name="Okalmin O."/>
        </authorList>
    </citation>
    <scope>NUCLEOTIDE SEQUENCE</scope>
    <source>
        <strain evidence="14">FN9</strain>
    </source>
</reference>
<keyword evidence="6" id="KW-0274">FAD</keyword>
<dbReference type="InterPro" id="IPR001466">
    <property type="entry name" value="Beta-lactam-related"/>
</dbReference>
<dbReference type="InterPro" id="IPR050562">
    <property type="entry name" value="FAD_mOase_fung"/>
</dbReference>
<dbReference type="SUPFAM" id="SSF56601">
    <property type="entry name" value="beta-lactamase/transpeptidase-like"/>
    <property type="match status" value="1"/>
</dbReference>
<evidence type="ECO:0000256" key="2">
    <source>
        <dbReference type="ARBA" id="ARBA00004370"/>
    </source>
</evidence>
<sequence>MGFKVIIVGGSVSGLSVANMLECFSIDYILLEAYPHIAPQVGASIGILPNGFRILDQLGCYEPIIELAGECRYTLGCSRGPDGRPLGAASDTSLSVHLEKITGYSSIFIDRQMLLQVLHNNIKHKDRILPNKRVTRVDLINGGARVHTKDGDTFDGDIVVGADGIHSKIRDEMWRIGKEQSPGYFPQDETSRVPVSTRCVFGISNRPAKYGTRAQQNIIGKGHSYLIIAAPLNRTYWFLFDGLAKTEYGNDVKKYSKADEEALVNARRNDLITEDVSFGELYDKKIMSTLVPLEEYVFEKWNYKRIITIGDSAHKIDPASGQGGNGAIEAAALLVNSIVEQLDSSPQGLSETQVEAALAKVHNLRYERSCDLVSEAHTLQKISSQRMPLASLYQYLVPYFGLTWVADVVVSICSAAPKIEGVPVPHRQHCVPFEDELPAKPVKGKLARRAPWTIACGLGIWAYFMLGKNSLQGATGVSELLKQWGTGGALAQSVGLESAASLAISLIPTLSTWLVEGSRNRSVLDPLSWTALQSVIYAMAGPASMPTLFSLSSVLLSTPSITKRAVNKKIASSIVPGIALGYIAPTLGALLVPGTKYMPQLDLMWRAHPVLCIALTRGIAALRAGRDNKGRSDESEKNGEKKPINFISDDELENYNGADVPTLKWIHGSAFAASIILPLAAKLASNSGANILGNATNTILPIMGRVPTISAINAASTLVYCLYSTWQLRSLGFVKTQKAVIGGFASVTALGLAGPGAAIAGMSYWRESVISDLGKLAVLSLFFFSLECQIGLLDMATNMLKSNAGSGKRTWQEKYRLAEPLIRQACATSRTPGLAIGIFNHEGKIFDKHLGHRDVYQKLSPNPETVFNIGSMCKGFTAVAVACLVTDGKLHWDNCIEKFIDELHGTNIGHFTIRDLLSHRSGLSRSDALFIGSDNQLLLSKAQGTSLLASLDTNNPPRQDFIYNNFGYHAVDCVIEMVSSMSYGDFLEKRIFEPLNMTRTFTTLPSSQDKNVSLAYMPYYNVELRQVPSPLISSDTVAFSAGGVRSCIRDLVTFYSSLLRGLTASKKLESINLDYDNLHKIFQAKMPLKVATSLREQSYALGWARTQLPNQASEITGNSGLLEDYPRLGSYENGPLLFHHSGNNIGYSSSVYLMSELDIGTVVLRNSLGRCDATDCACQILTETYLNHKTKIDFTFFFSSAASKGRSAMERVQDSLEREREPSEPPINLSVYKGFFWHASRQFHIQVLLNANGELAMLLQGRNTEKYILRHYHRHTFLFNETFDQVVQRGQWCRPCWFYKIHFVWRDELVVALRWKIDDTQEEGCVFEKLD</sequence>
<dbReference type="GO" id="GO:0071949">
    <property type="term" value="F:FAD binding"/>
    <property type="evidence" value="ECO:0007669"/>
    <property type="project" value="InterPro"/>
</dbReference>
<keyword evidence="5 11" id="KW-0812">Transmembrane</keyword>
<evidence type="ECO:0000256" key="9">
    <source>
        <dbReference type="ARBA" id="ARBA00023033"/>
    </source>
</evidence>
<dbReference type="InterPro" id="IPR036188">
    <property type="entry name" value="FAD/NAD-bd_sf"/>
</dbReference>
<feature type="transmembrane region" description="Helical" evidence="11">
    <location>
        <begin position="739"/>
        <end position="764"/>
    </location>
</feature>
<evidence type="ECO:0000256" key="10">
    <source>
        <dbReference type="ARBA" id="ARBA00023136"/>
    </source>
</evidence>
<feature type="domain" description="FAD-binding" evidence="13">
    <location>
        <begin position="4"/>
        <end position="173"/>
    </location>
</feature>
<name>A0A4E9EEJ7_GIBZA</name>
<feature type="domain" description="Beta-lactamase-related" evidence="12">
    <location>
        <begin position="821"/>
        <end position="1169"/>
    </location>
</feature>
<evidence type="ECO:0000259" key="12">
    <source>
        <dbReference type="Pfam" id="PF00144"/>
    </source>
</evidence>
<evidence type="ECO:0008006" key="15">
    <source>
        <dbReference type="Google" id="ProtNLM"/>
    </source>
</evidence>
<comment type="cofactor">
    <cofactor evidence="1">
        <name>FAD</name>
        <dbReference type="ChEBI" id="CHEBI:57692"/>
    </cofactor>
</comment>
<dbReference type="GO" id="GO:0016020">
    <property type="term" value="C:membrane"/>
    <property type="evidence" value="ECO:0007669"/>
    <property type="project" value="UniProtKB-SubCell"/>
</dbReference>
<keyword evidence="7 11" id="KW-1133">Transmembrane helix</keyword>
<evidence type="ECO:0000256" key="6">
    <source>
        <dbReference type="ARBA" id="ARBA00022827"/>
    </source>
</evidence>
<dbReference type="Gene3D" id="3.50.50.60">
    <property type="entry name" value="FAD/NAD(P)-binding domain"/>
    <property type="match status" value="1"/>
</dbReference>
<evidence type="ECO:0000256" key="7">
    <source>
        <dbReference type="ARBA" id="ARBA00022989"/>
    </source>
</evidence>
<evidence type="ECO:0000256" key="11">
    <source>
        <dbReference type="SAM" id="Phobius"/>
    </source>
</evidence>
<dbReference type="InterPro" id="IPR012338">
    <property type="entry name" value="Beta-lactam/transpept-like"/>
</dbReference>
<comment type="subcellular location">
    <subcellularLocation>
        <location evidence="2">Membrane</location>
    </subcellularLocation>
</comment>
<dbReference type="InterPro" id="IPR002938">
    <property type="entry name" value="FAD-bd"/>
</dbReference>
<feature type="transmembrane region" description="Helical" evidence="11">
    <location>
        <begin position="535"/>
        <end position="558"/>
    </location>
</feature>
<dbReference type="PANTHER" id="PTHR47356:SF2">
    <property type="entry name" value="FAD-BINDING DOMAIN-CONTAINING PROTEIN-RELATED"/>
    <property type="match status" value="1"/>
</dbReference>
<keyword evidence="8" id="KW-0560">Oxidoreductase</keyword>
<dbReference type="Pfam" id="PF00144">
    <property type="entry name" value="Beta-lactamase"/>
    <property type="match status" value="1"/>
</dbReference>
<proteinExistence type="inferred from homology"/>
<organism evidence="14">
    <name type="scientific">Gibberella zeae</name>
    <name type="common">Wheat head blight fungus</name>
    <name type="synonym">Fusarium graminearum</name>
    <dbReference type="NCBI Taxonomy" id="5518"/>
    <lineage>
        <taxon>Eukaryota</taxon>
        <taxon>Fungi</taxon>
        <taxon>Dikarya</taxon>
        <taxon>Ascomycota</taxon>
        <taxon>Pezizomycotina</taxon>
        <taxon>Sordariomycetes</taxon>
        <taxon>Hypocreomycetidae</taxon>
        <taxon>Hypocreales</taxon>
        <taxon>Nectriaceae</taxon>
        <taxon>Fusarium</taxon>
    </lineage>
</organism>
<feature type="transmembrane region" description="Helical" evidence="11">
    <location>
        <begin position="570"/>
        <end position="591"/>
    </location>
</feature>
<protein>
    <recommendedName>
        <fullName evidence="15">FAD-binding domain-containing protein</fullName>
    </recommendedName>
</protein>
<evidence type="ECO:0000259" key="13">
    <source>
        <dbReference type="Pfam" id="PF01494"/>
    </source>
</evidence>